<dbReference type="EMBL" id="NUEL01000016">
    <property type="protein sequence ID" value="PEJ08144.1"/>
    <property type="molecule type" value="Genomic_DNA"/>
</dbReference>
<comment type="caution">
    <text evidence="1">The sequence shown here is derived from an EMBL/GenBank/DDBJ whole genome shotgun (WGS) entry which is preliminary data.</text>
</comment>
<dbReference type="AlphaFoldDB" id="A0A2A8AGQ2"/>
<gene>
    <name evidence="1" type="ORF">CN684_12685</name>
</gene>
<reference evidence="1 2" key="1">
    <citation type="submission" date="2017-09" db="EMBL/GenBank/DDBJ databases">
        <title>Large-scale bioinformatics analysis of Bacillus genomes uncovers conserved roles of natural products in bacterial physiology.</title>
        <authorList>
            <consortium name="Agbiome Team Llc"/>
            <person name="Bleich R.M."/>
            <person name="Grubbs K.J."/>
            <person name="Santa Maria K.C."/>
            <person name="Allen S.E."/>
            <person name="Farag S."/>
            <person name="Shank E.A."/>
            <person name="Bowers A."/>
        </authorList>
    </citation>
    <scope>NUCLEOTIDE SEQUENCE [LARGE SCALE GENOMIC DNA]</scope>
    <source>
        <strain evidence="1 2">AFS004017</strain>
    </source>
</reference>
<name>A0A2A8AGQ2_9BACI</name>
<sequence length="62" mass="7489">MRRNERVALGNGKWSSSLQEELKNIVSDFEKTGFSKETIRGILEQQYRMFDKLKLKYERIEY</sequence>
<accession>A0A2A8AGQ2</accession>
<evidence type="ECO:0000313" key="2">
    <source>
        <dbReference type="Proteomes" id="UP000220045"/>
    </source>
</evidence>
<dbReference type="RefSeq" id="WP_098094917.1">
    <property type="nucleotide sequence ID" value="NZ_NUDI01000066.1"/>
</dbReference>
<protein>
    <recommendedName>
        <fullName evidence="3">Tox-SHH domain-containing protein</fullName>
    </recommendedName>
</protein>
<evidence type="ECO:0000313" key="1">
    <source>
        <dbReference type="EMBL" id="PEJ08144.1"/>
    </source>
</evidence>
<dbReference type="Proteomes" id="UP000220045">
    <property type="component" value="Unassembled WGS sequence"/>
</dbReference>
<evidence type="ECO:0008006" key="3">
    <source>
        <dbReference type="Google" id="ProtNLM"/>
    </source>
</evidence>
<proteinExistence type="predicted"/>
<organism evidence="1 2">
    <name type="scientific">Bacillus wiedmannii</name>
    <dbReference type="NCBI Taxonomy" id="1890302"/>
    <lineage>
        <taxon>Bacteria</taxon>
        <taxon>Bacillati</taxon>
        <taxon>Bacillota</taxon>
        <taxon>Bacilli</taxon>
        <taxon>Bacillales</taxon>
        <taxon>Bacillaceae</taxon>
        <taxon>Bacillus</taxon>
        <taxon>Bacillus cereus group</taxon>
    </lineage>
</organism>